<sequence length="422" mass="50436">METDMIDIFTFIHSKNIGIDVDSEWFQELWYPLSKKRGVLLRTPLFEWLGYIGEYKYRQRNFKKLLDNNNIPYEEINHKDQRFLEHPNMKKELSTINEGNLVQKRWIVMDTRNFKKAVMRLNTKNSEIIRDYYLNLEEACFQYAEYQANWLRNKAEKELLKNISLLAIKDQQLLQEKEQRLKSETEAKEKLKRALKFNQATKQVELQEYIYIVTTDEYMLENKFKPGGCSTFDLLKSRLSQYNSGKSDSNSHFFVYLKKVVNYRAIEQALLGCLGGFRENANKELYIINYNWLVKCMDAIVEHNTEFLVFVNLHRDQMVEDTMNKNPVILPPLRLEKIRISYQRIGEEEVDLTTIFNQETIDAIKESLISFNPDNNTVKRVVFENHLIQHYPEVKISNKKRPLWEIVKQIGSSINKEWRYKY</sequence>
<evidence type="ECO:0000259" key="1">
    <source>
        <dbReference type="Pfam" id="PF10544"/>
    </source>
</evidence>
<reference evidence="3 4" key="1">
    <citation type="submission" date="2013-03" db="EMBL/GenBank/DDBJ databases">
        <title>Genomic and evolutionary features of invertebrate iridoviruse.</title>
        <authorList>
            <person name="Piegu B."/>
            <person name="Guizard S."/>
            <person name="Bideshi D."/>
            <person name="Spears T."/>
            <person name="Federici B."/>
            <person name="Bigot Y."/>
        </authorList>
    </citation>
    <scope>NUCLEOTIDE SEQUENCE [LARGE SCALE GENOMIC DNA]</scope>
    <source>
        <strain evidence="3">IIV22Aberystwyth</strain>
    </source>
</reference>
<dbReference type="RefSeq" id="YP_009010766.1">
    <property type="nucleotide sequence ID" value="NC_023615.1"/>
</dbReference>
<organism evidence="3 4">
    <name type="scientific">Invertebrate iridescent virus 22</name>
    <dbReference type="NCBI Taxonomy" id="345198"/>
    <lineage>
        <taxon>Viruses</taxon>
        <taxon>Varidnaviria</taxon>
        <taxon>Bamfordvirae</taxon>
        <taxon>Nucleocytoviricota</taxon>
        <taxon>Megaviricetes</taxon>
        <taxon>Pimascovirales</taxon>
        <taxon>Pimascovirales incertae sedis</taxon>
        <taxon>Iridoviridae</taxon>
        <taxon>Betairidovirinae</taxon>
        <taxon>Chloriridovirus</taxon>
        <taxon>Chloriridovirus simulium1</taxon>
    </lineage>
</organism>
<evidence type="ECO:0000313" key="4">
    <source>
        <dbReference type="Proteomes" id="UP000141616"/>
    </source>
</evidence>
<dbReference type="InterPro" id="IPR018306">
    <property type="entry name" value="Phage_T5_Orf172_DNA-bd"/>
</dbReference>
<feature type="domain" description="MSV199" evidence="2">
    <location>
        <begin position="6"/>
        <end position="140"/>
    </location>
</feature>
<dbReference type="Pfam" id="PF10553">
    <property type="entry name" value="MSV199"/>
    <property type="match status" value="1"/>
</dbReference>
<evidence type="ECO:0000313" key="3">
    <source>
        <dbReference type="EMBL" id="CCV01849.1"/>
    </source>
</evidence>
<feature type="domain" description="Bacteriophage T5 Orf172 DNA-binding" evidence="1">
    <location>
        <begin position="208"/>
        <end position="300"/>
    </location>
</feature>
<dbReference type="Proteomes" id="UP000141616">
    <property type="component" value="Segment"/>
</dbReference>
<dbReference type="EMBL" id="HF920634">
    <property type="protein sequence ID" value="CCV01849.1"/>
    <property type="molecule type" value="Genomic_DNA"/>
</dbReference>
<dbReference type="GeneID" id="18501555"/>
<accession>W8W2N5</accession>
<protein>
    <submittedName>
        <fullName evidence="3">Uncharacterized protein</fullName>
    </submittedName>
</protein>
<evidence type="ECO:0000259" key="2">
    <source>
        <dbReference type="Pfam" id="PF10553"/>
    </source>
</evidence>
<dbReference type="InterPro" id="IPR018879">
    <property type="entry name" value="MSV199_dom"/>
</dbReference>
<dbReference type="KEGG" id="vg:18501555"/>
<proteinExistence type="predicted"/>
<name>W8W2N5_9VIRU</name>
<dbReference type="Pfam" id="PF10544">
    <property type="entry name" value="T5orf172"/>
    <property type="match status" value="1"/>
</dbReference>
<gene>
    <name evidence="3" type="primary">005R</name>
    <name evidence="3" type="ORF">IIV22A_005R</name>
</gene>